<keyword evidence="2" id="KW-1185">Reference proteome</keyword>
<protein>
    <submittedName>
        <fullName evidence="1">Uncharacterized protein</fullName>
    </submittedName>
</protein>
<dbReference type="RefSeq" id="XP_056043694.1">
    <property type="nucleotide sequence ID" value="XM_056187486.1"/>
</dbReference>
<dbReference type="GO" id="GO:0020037">
    <property type="term" value="F:heme binding"/>
    <property type="evidence" value="ECO:0007669"/>
    <property type="project" value="InterPro"/>
</dbReference>
<sequence length="108" mass="12001">MVRESRRFCADVVSSSQRKAVKSFTLSDGTFVLEGTMLKEPATVNQDPDFYDEPTIFNSWKSCSVDTERKTTARVTSITGCVAEDGMPVRDGFCGTRSQEHSGQDDYT</sequence>
<dbReference type="GO" id="GO:0004497">
    <property type="term" value="F:monooxygenase activity"/>
    <property type="evidence" value="ECO:0007669"/>
    <property type="project" value="InterPro"/>
</dbReference>
<proteinExistence type="predicted"/>
<dbReference type="Proteomes" id="UP001217417">
    <property type="component" value="Unassembled WGS sequence"/>
</dbReference>
<organism evidence="1 2">
    <name type="scientific">Lipomyces tetrasporus</name>
    <dbReference type="NCBI Taxonomy" id="54092"/>
    <lineage>
        <taxon>Eukaryota</taxon>
        <taxon>Fungi</taxon>
        <taxon>Dikarya</taxon>
        <taxon>Ascomycota</taxon>
        <taxon>Saccharomycotina</taxon>
        <taxon>Lipomycetes</taxon>
        <taxon>Lipomycetales</taxon>
        <taxon>Lipomycetaceae</taxon>
        <taxon>Lipomyces</taxon>
    </lineage>
</organism>
<accession>A0AAD7QRS9</accession>
<dbReference type="InterPro" id="IPR036396">
    <property type="entry name" value="Cyt_P450_sf"/>
</dbReference>
<dbReference type="AlphaFoldDB" id="A0AAD7QRS9"/>
<dbReference type="SUPFAM" id="SSF48264">
    <property type="entry name" value="Cytochrome P450"/>
    <property type="match status" value="1"/>
</dbReference>
<dbReference type="GeneID" id="80882652"/>
<gene>
    <name evidence="1" type="ORF">POJ06DRAFT_252151</name>
</gene>
<name>A0AAD7QRS9_9ASCO</name>
<dbReference type="EMBL" id="JARPMG010000005">
    <property type="protein sequence ID" value="KAJ8100244.1"/>
    <property type="molecule type" value="Genomic_DNA"/>
</dbReference>
<evidence type="ECO:0000313" key="2">
    <source>
        <dbReference type="Proteomes" id="UP001217417"/>
    </source>
</evidence>
<dbReference type="GO" id="GO:0016705">
    <property type="term" value="F:oxidoreductase activity, acting on paired donors, with incorporation or reduction of molecular oxygen"/>
    <property type="evidence" value="ECO:0007669"/>
    <property type="project" value="InterPro"/>
</dbReference>
<comment type="caution">
    <text evidence="1">The sequence shown here is derived from an EMBL/GenBank/DDBJ whole genome shotgun (WGS) entry which is preliminary data.</text>
</comment>
<dbReference type="GO" id="GO:0005506">
    <property type="term" value="F:iron ion binding"/>
    <property type="evidence" value="ECO:0007669"/>
    <property type="project" value="InterPro"/>
</dbReference>
<evidence type="ECO:0000313" key="1">
    <source>
        <dbReference type="EMBL" id="KAJ8100244.1"/>
    </source>
</evidence>
<reference evidence="1" key="1">
    <citation type="submission" date="2023-03" db="EMBL/GenBank/DDBJ databases">
        <title>Near-Complete genome sequence of Lipomyces tetrasporous NRRL Y-64009, an oleaginous yeast capable of growing on lignocellulosic hydrolysates.</title>
        <authorList>
            <consortium name="Lawrence Berkeley National Laboratory"/>
            <person name="Jagtap S.S."/>
            <person name="Liu J.-J."/>
            <person name="Walukiewicz H.E."/>
            <person name="Pangilinan J."/>
            <person name="Lipzen A."/>
            <person name="Ahrendt S."/>
            <person name="Koriabine M."/>
            <person name="Cobaugh K."/>
            <person name="Salamov A."/>
            <person name="Yoshinaga Y."/>
            <person name="Ng V."/>
            <person name="Daum C."/>
            <person name="Grigoriev I.V."/>
            <person name="Slininger P.J."/>
            <person name="Dien B.S."/>
            <person name="Jin Y.-S."/>
            <person name="Rao C.V."/>
        </authorList>
    </citation>
    <scope>NUCLEOTIDE SEQUENCE</scope>
    <source>
        <strain evidence="1">NRRL Y-64009</strain>
    </source>
</reference>